<feature type="transmembrane region" description="Helical" evidence="7">
    <location>
        <begin position="229"/>
        <end position="246"/>
    </location>
</feature>
<evidence type="ECO:0000256" key="3">
    <source>
        <dbReference type="ARBA" id="ARBA00022692"/>
    </source>
</evidence>
<keyword evidence="5 7" id="KW-1133">Transmembrane helix</keyword>
<evidence type="ECO:0000313" key="9">
    <source>
        <dbReference type="EMBL" id="GJN37165.1"/>
    </source>
</evidence>
<dbReference type="Proteomes" id="UP001054889">
    <property type="component" value="Unassembled WGS sequence"/>
</dbReference>
<keyword evidence="6 7" id="KW-0472">Membrane</keyword>
<name>A0AAV5FRQ4_ELECO</name>
<evidence type="ECO:0000313" key="10">
    <source>
        <dbReference type="Proteomes" id="UP001054889"/>
    </source>
</evidence>
<dbReference type="GO" id="GO:0016020">
    <property type="term" value="C:membrane"/>
    <property type="evidence" value="ECO:0007669"/>
    <property type="project" value="UniProtKB-SubCell"/>
</dbReference>
<dbReference type="AlphaFoldDB" id="A0AAV5FRQ4"/>
<dbReference type="GO" id="GO:0006865">
    <property type="term" value="P:amino acid transport"/>
    <property type="evidence" value="ECO:0007669"/>
    <property type="project" value="UniProtKB-KW"/>
</dbReference>
<gene>
    <name evidence="9" type="primary">gb26091</name>
    <name evidence="9" type="ORF">PR202_gb26091</name>
</gene>
<evidence type="ECO:0000256" key="7">
    <source>
        <dbReference type="SAM" id="Phobius"/>
    </source>
</evidence>
<feature type="transmembrane region" description="Helical" evidence="7">
    <location>
        <begin position="252"/>
        <end position="275"/>
    </location>
</feature>
<comment type="caution">
    <text evidence="9">The sequence shown here is derived from an EMBL/GenBank/DDBJ whole genome shotgun (WGS) entry which is preliminary data.</text>
</comment>
<dbReference type="PANTHER" id="PTHR48017">
    <property type="entry name" value="OS05G0424000 PROTEIN-RELATED"/>
    <property type="match status" value="1"/>
</dbReference>
<evidence type="ECO:0000259" key="8">
    <source>
        <dbReference type="Pfam" id="PF01490"/>
    </source>
</evidence>
<feature type="transmembrane region" description="Helical" evidence="7">
    <location>
        <begin position="180"/>
        <end position="208"/>
    </location>
</feature>
<evidence type="ECO:0000256" key="6">
    <source>
        <dbReference type="ARBA" id="ARBA00023136"/>
    </source>
</evidence>
<feature type="transmembrane region" description="Helical" evidence="7">
    <location>
        <begin position="12"/>
        <end position="33"/>
    </location>
</feature>
<dbReference type="Pfam" id="PF01490">
    <property type="entry name" value="Aa_trans"/>
    <property type="match status" value="1"/>
</dbReference>
<dbReference type="EMBL" id="BQKI01000093">
    <property type="protein sequence ID" value="GJN37165.1"/>
    <property type="molecule type" value="Genomic_DNA"/>
</dbReference>
<keyword evidence="4" id="KW-0029">Amino-acid transport</keyword>
<dbReference type="InterPro" id="IPR013057">
    <property type="entry name" value="AA_transpt_TM"/>
</dbReference>
<reference evidence="9" key="1">
    <citation type="journal article" date="2018" name="DNA Res.">
        <title>Multiple hybrid de novo genome assembly of finger millet, an orphan allotetraploid crop.</title>
        <authorList>
            <person name="Hatakeyama M."/>
            <person name="Aluri S."/>
            <person name="Balachadran M.T."/>
            <person name="Sivarajan S.R."/>
            <person name="Patrignani A."/>
            <person name="Gruter S."/>
            <person name="Poveda L."/>
            <person name="Shimizu-Inatsugi R."/>
            <person name="Baeten J."/>
            <person name="Francoijs K.J."/>
            <person name="Nataraja K.N."/>
            <person name="Reddy Y.A.N."/>
            <person name="Phadnis S."/>
            <person name="Ravikumar R.L."/>
            <person name="Schlapbach R."/>
            <person name="Sreeman S.M."/>
            <person name="Shimizu K.K."/>
        </authorList>
    </citation>
    <scope>NUCLEOTIDE SEQUENCE</scope>
</reference>
<feature type="transmembrane region" description="Helical" evidence="7">
    <location>
        <begin position="53"/>
        <end position="72"/>
    </location>
</feature>
<keyword evidence="10" id="KW-1185">Reference proteome</keyword>
<keyword evidence="2" id="KW-0813">Transport</keyword>
<reference evidence="9" key="2">
    <citation type="submission" date="2021-12" db="EMBL/GenBank/DDBJ databases">
        <title>Resequencing data analysis of finger millet.</title>
        <authorList>
            <person name="Hatakeyama M."/>
            <person name="Aluri S."/>
            <person name="Balachadran M.T."/>
            <person name="Sivarajan S.R."/>
            <person name="Poveda L."/>
            <person name="Shimizu-Inatsugi R."/>
            <person name="Schlapbach R."/>
            <person name="Sreeman S.M."/>
            <person name="Shimizu K.K."/>
        </authorList>
    </citation>
    <scope>NUCLEOTIDE SEQUENCE</scope>
</reference>
<evidence type="ECO:0000256" key="5">
    <source>
        <dbReference type="ARBA" id="ARBA00022989"/>
    </source>
</evidence>
<sequence length="323" mass="34726">MPSLHSLRHINLCSLIVSIGYTVLVSVACICAGVSSNAPTKDYSLSSSKSERIFNAFLSISILASVFGNSILPEIQVSTSMQYNLVPLWSASFKSERLEMSIWEKITGASERSSQNKAHATLAPPASGKMAKALVLCYSVLFLTFYFPAITGYWAFGNQVRSNVLKSLMPDSSTSLAPEWLLILAVVLVLLQLIAIALVYSQVAYELIESRSSDAARGRFSRRNLLPRLALRTAYMAACAFVAAMLPFFGEIVAVVGAVGYIPLDVVIPVLMYLMALAPARRSPANVALMVVFAGLGIVGAVASVRKLALNAGQFKLFSNGLS</sequence>
<evidence type="ECO:0000256" key="4">
    <source>
        <dbReference type="ARBA" id="ARBA00022970"/>
    </source>
</evidence>
<organism evidence="9 10">
    <name type="scientific">Eleusine coracana subsp. coracana</name>
    <dbReference type="NCBI Taxonomy" id="191504"/>
    <lineage>
        <taxon>Eukaryota</taxon>
        <taxon>Viridiplantae</taxon>
        <taxon>Streptophyta</taxon>
        <taxon>Embryophyta</taxon>
        <taxon>Tracheophyta</taxon>
        <taxon>Spermatophyta</taxon>
        <taxon>Magnoliopsida</taxon>
        <taxon>Liliopsida</taxon>
        <taxon>Poales</taxon>
        <taxon>Poaceae</taxon>
        <taxon>PACMAD clade</taxon>
        <taxon>Chloridoideae</taxon>
        <taxon>Cynodonteae</taxon>
        <taxon>Eleusininae</taxon>
        <taxon>Eleusine</taxon>
    </lineage>
</organism>
<keyword evidence="3 7" id="KW-0812">Transmembrane</keyword>
<proteinExistence type="predicted"/>
<protein>
    <recommendedName>
        <fullName evidence="8">Amino acid transporter transmembrane domain-containing protein</fullName>
    </recommendedName>
</protein>
<feature type="domain" description="Amino acid transporter transmembrane" evidence="8">
    <location>
        <begin position="123"/>
        <end position="305"/>
    </location>
</feature>
<evidence type="ECO:0000256" key="1">
    <source>
        <dbReference type="ARBA" id="ARBA00004370"/>
    </source>
</evidence>
<feature type="transmembrane region" description="Helical" evidence="7">
    <location>
        <begin position="287"/>
        <end position="305"/>
    </location>
</feature>
<comment type="subcellular location">
    <subcellularLocation>
        <location evidence="1">Membrane</location>
    </subcellularLocation>
</comment>
<accession>A0AAV5FRQ4</accession>
<feature type="transmembrane region" description="Helical" evidence="7">
    <location>
        <begin position="133"/>
        <end position="156"/>
    </location>
</feature>
<evidence type="ECO:0000256" key="2">
    <source>
        <dbReference type="ARBA" id="ARBA00022448"/>
    </source>
</evidence>